<name>A0AAW2FDC1_9HYME</name>
<organism evidence="1 2">
    <name type="scientific">Cardiocondyla obscurior</name>
    <dbReference type="NCBI Taxonomy" id="286306"/>
    <lineage>
        <taxon>Eukaryota</taxon>
        <taxon>Metazoa</taxon>
        <taxon>Ecdysozoa</taxon>
        <taxon>Arthropoda</taxon>
        <taxon>Hexapoda</taxon>
        <taxon>Insecta</taxon>
        <taxon>Pterygota</taxon>
        <taxon>Neoptera</taxon>
        <taxon>Endopterygota</taxon>
        <taxon>Hymenoptera</taxon>
        <taxon>Apocrita</taxon>
        <taxon>Aculeata</taxon>
        <taxon>Formicoidea</taxon>
        <taxon>Formicidae</taxon>
        <taxon>Myrmicinae</taxon>
        <taxon>Cardiocondyla</taxon>
    </lineage>
</organism>
<protein>
    <submittedName>
        <fullName evidence="1">Uncharacterized protein</fullName>
    </submittedName>
</protein>
<dbReference type="AlphaFoldDB" id="A0AAW2FDC1"/>
<proteinExistence type="predicted"/>
<accession>A0AAW2FDC1</accession>
<dbReference type="EMBL" id="JADYXP020000013">
    <property type="protein sequence ID" value="KAL0111957.1"/>
    <property type="molecule type" value="Genomic_DNA"/>
</dbReference>
<evidence type="ECO:0000313" key="1">
    <source>
        <dbReference type="EMBL" id="KAL0111957.1"/>
    </source>
</evidence>
<dbReference type="Proteomes" id="UP001430953">
    <property type="component" value="Unassembled WGS sequence"/>
</dbReference>
<sequence>MPRGTLWCYKLLNQKQMRLIRLGKKIFFSFFFLIIDFESTRCNVRVFSGRARGLKAFSSPSISPPSQDFAPVDCFSLFLAVSVLSSPCRAYGRIVMISITRRSNLRVRVIAVTGTFTRAKFHATLLVSGLCL</sequence>
<keyword evidence="2" id="KW-1185">Reference proteome</keyword>
<comment type="caution">
    <text evidence="1">The sequence shown here is derived from an EMBL/GenBank/DDBJ whole genome shotgun (WGS) entry which is preliminary data.</text>
</comment>
<evidence type="ECO:0000313" key="2">
    <source>
        <dbReference type="Proteomes" id="UP001430953"/>
    </source>
</evidence>
<reference evidence="1 2" key="1">
    <citation type="submission" date="2023-03" db="EMBL/GenBank/DDBJ databases">
        <title>High recombination rates correlate with genetic variation in Cardiocondyla obscurior ants.</title>
        <authorList>
            <person name="Errbii M."/>
        </authorList>
    </citation>
    <scope>NUCLEOTIDE SEQUENCE [LARGE SCALE GENOMIC DNA]</scope>
    <source>
        <strain evidence="1">Alpha-2009</strain>
        <tissue evidence="1">Whole body</tissue>
    </source>
</reference>
<gene>
    <name evidence="1" type="ORF">PUN28_013286</name>
</gene>